<evidence type="ECO:0000256" key="3">
    <source>
        <dbReference type="ARBA" id="ARBA00017959"/>
    </source>
</evidence>
<evidence type="ECO:0000313" key="8">
    <source>
        <dbReference type="EMBL" id="RDE22932.1"/>
    </source>
</evidence>
<dbReference type="InterPro" id="IPR018163">
    <property type="entry name" value="Thr/Ala-tRNA-synth_IIc_edit"/>
</dbReference>
<evidence type="ECO:0000256" key="4">
    <source>
        <dbReference type="ARBA" id="ARBA00022723"/>
    </source>
</evidence>
<dbReference type="GO" id="GO:0003676">
    <property type="term" value="F:nucleic acid binding"/>
    <property type="evidence" value="ECO:0007669"/>
    <property type="project" value="InterPro"/>
</dbReference>
<dbReference type="SUPFAM" id="SSF50447">
    <property type="entry name" value="Translation proteins"/>
    <property type="match status" value="1"/>
</dbReference>
<comment type="caution">
    <text evidence="8">The sequence shown here is derived from an EMBL/GenBank/DDBJ whole genome shotgun (WGS) entry which is preliminary data.</text>
</comment>
<dbReference type="Gene3D" id="3.30.980.10">
    <property type="entry name" value="Threonyl-trna Synthetase, Chain A, domain 2"/>
    <property type="match status" value="1"/>
</dbReference>
<evidence type="ECO:0000256" key="6">
    <source>
        <dbReference type="ARBA" id="ARBA00032577"/>
    </source>
</evidence>
<dbReference type="PROSITE" id="PS50860">
    <property type="entry name" value="AA_TRNA_LIGASE_II_ALA"/>
    <property type="match status" value="1"/>
</dbReference>
<dbReference type="GO" id="GO:0005737">
    <property type="term" value="C:cytoplasm"/>
    <property type="evidence" value="ECO:0007669"/>
    <property type="project" value="UniProtKB-SubCell"/>
</dbReference>
<protein>
    <recommendedName>
        <fullName evidence="3">Alanine--tRNA ligase</fullName>
    </recommendedName>
    <alternativeName>
        <fullName evidence="6">Alanyl-tRNA synthetase</fullName>
    </alternativeName>
</protein>
<dbReference type="GO" id="GO:0006419">
    <property type="term" value="P:alanyl-tRNA aminoacylation"/>
    <property type="evidence" value="ECO:0007669"/>
    <property type="project" value="InterPro"/>
</dbReference>
<dbReference type="SUPFAM" id="SSF55186">
    <property type="entry name" value="ThrRS/AlaRS common domain"/>
    <property type="match status" value="1"/>
</dbReference>
<dbReference type="InterPro" id="IPR012947">
    <property type="entry name" value="tRNA_SAD"/>
</dbReference>
<dbReference type="GO" id="GO:0004813">
    <property type="term" value="F:alanine-tRNA ligase activity"/>
    <property type="evidence" value="ECO:0007669"/>
    <property type="project" value="InterPro"/>
</dbReference>
<comment type="cofactor">
    <cofactor evidence="1">
        <name>Zn(2+)</name>
        <dbReference type="ChEBI" id="CHEBI:29105"/>
    </cofactor>
</comment>
<dbReference type="GO" id="GO:0046872">
    <property type="term" value="F:metal ion binding"/>
    <property type="evidence" value="ECO:0007669"/>
    <property type="project" value="UniProtKB-KW"/>
</dbReference>
<dbReference type="SMART" id="SM00863">
    <property type="entry name" value="tRNA_SAD"/>
    <property type="match status" value="1"/>
</dbReference>
<proteinExistence type="predicted"/>
<keyword evidence="5" id="KW-0862">Zinc</keyword>
<dbReference type="AlphaFoldDB" id="A0A369WMJ1"/>
<dbReference type="InterPro" id="IPR009000">
    <property type="entry name" value="Transl_B-barrel_sf"/>
</dbReference>
<dbReference type="Proteomes" id="UP000253769">
    <property type="component" value="Unassembled WGS sequence"/>
</dbReference>
<dbReference type="PANTHER" id="PTHR43462:SF1">
    <property type="entry name" value="ALANYL-TRNA EDITING PROTEIN AARSD1"/>
    <property type="match status" value="1"/>
</dbReference>
<evidence type="ECO:0000259" key="7">
    <source>
        <dbReference type="PROSITE" id="PS50860"/>
    </source>
</evidence>
<keyword evidence="4" id="KW-0479">Metal-binding</keyword>
<dbReference type="InterPro" id="IPR018164">
    <property type="entry name" value="Ala-tRNA-synth_IIc_N"/>
</dbReference>
<dbReference type="Pfam" id="PF01411">
    <property type="entry name" value="tRNA-synt_2c"/>
    <property type="match status" value="1"/>
</dbReference>
<dbReference type="PANTHER" id="PTHR43462">
    <property type="entry name" value="ALANYL-TRNA EDITING PROTEIN"/>
    <property type="match status" value="1"/>
</dbReference>
<feature type="domain" description="Alanyl-transfer RNA synthetases family profile" evidence="7">
    <location>
        <begin position="1"/>
        <end position="240"/>
    </location>
</feature>
<name>A0A369WMJ1_9GAMM</name>
<dbReference type="EMBL" id="QQOH01000002">
    <property type="protein sequence ID" value="RDE22932.1"/>
    <property type="molecule type" value="Genomic_DNA"/>
</dbReference>
<evidence type="ECO:0000256" key="2">
    <source>
        <dbReference type="ARBA" id="ARBA00004496"/>
    </source>
</evidence>
<sequence>MTTAPLTQELFREDGYLQHCEATVVEHRDDGFVTDQTVFYPVGGGQLGDSGHLKRADGSEITISNTLKERDSGAIVHQTDASALPTIGERISLQIDWDRRYRIMRLHSCMHMLCAVVPAAVTGGGIRDDGSARIDFNLPEPPDKLAIEADLNRLTQGDHPMSIHWISDEEMEARPELIRTMSVKPPMGHGRVRLIQFDGADLQPCGGTHVANSGEIGPVRIKKIENKGKQNRRIIVILDE</sequence>
<evidence type="ECO:0000313" key="9">
    <source>
        <dbReference type="Proteomes" id="UP000253769"/>
    </source>
</evidence>
<gene>
    <name evidence="8" type="ORF">DV711_10285</name>
</gene>
<dbReference type="InterPro" id="IPR018165">
    <property type="entry name" value="Ala-tRNA-synth_IIc_core"/>
</dbReference>
<evidence type="ECO:0000256" key="1">
    <source>
        <dbReference type="ARBA" id="ARBA00001947"/>
    </source>
</evidence>
<accession>A0A369WMJ1</accession>
<dbReference type="GO" id="GO:0005524">
    <property type="term" value="F:ATP binding"/>
    <property type="evidence" value="ECO:0007669"/>
    <property type="project" value="InterPro"/>
</dbReference>
<comment type="subcellular location">
    <subcellularLocation>
        <location evidence="2">Cytoplasm</location>
    </subcellularLocation>
</comment>
<reference evidence="8 9" key="1">
    <citation type="submission" date="2018-07" db="EMBL/GenBank/DDBJ databases">
        <title>Motiliproteus coralliicola sp. nov., a bacterium isolated from Coral.</title>
        <authorList>
            <person name="Wang G."/>
        </authorList>
    </citation>
    <scope>NUCLEOTIDE SEQUENCE [LARGE SCALE GENOMIC DNA]</scope>
    <source>
        <strain evidence="8 9">C34</strain>
    </source>
</reference>
<dbReference type="RefSeq" id="WP_114695566.1">
    <property type="nucleotide sequence ID" value="NZ_QQOH01000002.1"/>
</dbReference>
<dbReference type="InterPro" id="IPR051335">
    <property type="entry name" value="Alanyl-tRNA_Editing_Enzymes"/>
</dbReference>
<organism evidence="8 9">
    <name type="scientific">Motiliproteus coralliicola</name>
    <dbReference type="NCBI Taxonomy" id="2283196"/>
    <lineage>
        <taxon>Bacteria</taxon>
        <taxon>Pseudomonadati</taxon>
        <taxon>Pseudomonadota</taxon>
        <taxon>Gammaproteobacteria</taxon>
        <taxon>Oceanospirillales</taxon>
        <taxon>Oceanospirillaceae</taxon>
        <taxon>Motiliproteus</taxon>
    </lineage>
</organism>
<dbReference type="Gene3D" id="2.40.30.130">
    <property type="match status" value="1"/>
</dbReference>
<dbReference type="GO" id="GO:0002161">
    <property type="term" value="F:aminoacyl-tRNA deacylase activity"/>
    <property type="evidence" value="ECO:0007669"/>
    <property type="project" value="UniProtKB-ARBA"/>
</dbReference>
<dbReference type="Pfam" id="PF07973">
    <property type="entry name" value="tRNA_SAD"/>
    <property type="match status" value="1"/>
</dbReference>
<keyword evidence="9" id="KW-1185">Reference proteome</keyword>
<evidence type="ECO:0000256" key="5">
    <source>
        <dbReference type="ARBA" id="ARBA00022833"/>
    </source>
</evidence>
<dbReference type="OrthoDB" id="9812949at2"/>